<evidence type="ECO:0000256" key="3">
    <source>
        <dbReference type="ARBA" id="ARBA00023163"/>
    </source>
</evidence>
<dbReference type="GO" id="GO:0003700">
    <property type="term" value="F:DNA-binding transcription factor activity"/>
    <property type="evidence" value="ECO:0007669"/>
    <property type="project" value="InterPro"/>
</dbReference>
<gene>
    <name evidence="5" type="ORF">IQ251_00230</name>
</gene>
<dbReference type="RefSeq" id="WP_193926324.1">
    <property type="nucleotide sequence ID" value="NZ_JADEYC010000001.1"/>
</dbReference>
<dbReference type="Gene3D" id="1.10.10.10">
    <property type="entry name" value="Winged helix-like DNA-binding domain superfamily/Winged helix DNA-binding domain"/>
    <property type="match status" value="1"/>
</dbReference>
<evidence type="ECO:0000256" key="1">
    <source>
        <dbReference type="ARBA" id="ARBA00023015"/>
    </source>
</evidence>
<dbReference type="PROSITE" id="PS50949">
    <property type="entry name" value="HTH_GNTR"/>
    <property type="match status" value="1"/>
</dbReference>
<dbReference type="SMART" id="SM00345">
    <property type="entry name" value="HTH_GNTR"/>
    <property type="match status" value="1"/>
</dbReference>
<feature type="domain" description="HTH gntR-type" evidence="4">
    <location>
        <begin position="13"/>
        <end position="83"/>
    </location>
</feature>
<dbReference type="EMBL" id="JADEYC010000001">
    <property type="protein sequence ID" value="MBE9372866.1"/>
    <property type="molecule type" value="Genomic_DNA"/>
</dbReference>
<sequence length="246" mass="27384">MTSEVRFQPARPRRAFDEIIAQIRAMIHSGELSTGDRLPSERALAEQFDVSRNTVREAVRMLEISGLVTIKKGATGGAFIARPDAASIAQRLSDAMTLTEFSLSDLTEARLWIEALVVRVACERMSDEDLEALQANVDESVRLSEDGLWEECPDALMAFHELLARATDNPILSILMQSILDLIRQVVAAVGPLRDLGLIEARFRLMDRLHARDPDGAVAEMESHLRRLHQLWLTGAESGDPHPPRN</sequence>
<dbReference type="InterPro" id="IPR011711">
    <property type="entry name" value="GntR_C"/>
</dbReference>
<proteinExistence type="predicted"/>
<evidence type="ECO:0000256" key="2">
    <source>
        <dbReference type="ARBA" id="ARBA00023125"/>
    </source>
</evidence>
<evidence type="ECO:0000313" key="5">
    <source>
        <dbReference type="EMBL" id="MBE9372866.1"/>
    </source>
</evidence>
<dbReference type="Proteomes" id="UP000598360">
    <property type="component" value="Unassembled WGS sequence"/>
</dbReference>
<organism evidence="5 6">
    <name type="scientific">Saccharopolyspora montiporae</name>
    <dbReference type="NCBI Taxonomy" id="2781240"/>
    <lineage>
        <taxon>Bacteria</taxon>
        <taxon>Bacillati</taxon>
        <taxon>Actinomycetota</taxon>
        <taxon>Actinomycetes</taxon>
        <taxon>Pseudonocardiales</taxon>
        <taxon>Pseudonocardiaceae</taxon>
        <taxon>Saccharopolyspora</taxon>
    </lineage>
</organism>
<dbReference type="InterPro" id="IPR036390">
    <property type="entry name" value="WH_DNA-bd_sf"/>
</dbReference>
<dbReference type="Pfam" id="PF07729">
    <property type="entry name" value="FCD"/>
    <property type="match status" value="1"/>
</dbReference>
<keyword evidence="2" id="KW-0238">DNA-binding</keyword>
<reference evidence="5" key="1">
    <citation type="submission" date="2020-10" db="EMBL/GenBank/DDBJ databases">
        <title>Diversity and distribution of actinomycetes associated with coral in the coast of Hainan.</title>
        <authorList>
            <person name="Li F."/>
        </authorList>
    </citation>
    <scope>NUCLEOTIDE SEQUENCE</scope>
    <source>
        <strain evidence="5">HNM0983</strain>
    </source>
</reference>
<dbReference type="SUPFAM" id="SSF46785">
    <property type="entry name" value="Winged helix' DNA-binding domain"/>
    <property type="match status" value="1"/>
</dbReference>
<dbReference type="PANTHER" id="PTHR43537:SF5">
    <property type="entry name" value="UXU OPERON TRANSCRIPTIONAL REGULATOR"/>
    <property type="match status" value="1"/>
</dbReference>
<keyword evidence="3" id="KW-0804">Transcription</keyword>
<comment type="caution">
    <text evidence="5">The sequence shown here is derived from an EMBL/GenBank/DDBJ whole genome shotgun (WGS) entry which is preliminary data.</text>
</comment>
<evidence type="ECO:0000313" key="6">
    <source>
        <dbReference type="Proteomes" id="UP000598360"/>
    </source>
</evidence>
<dbReference type="InterPro" id="IPR008920">
    <property type="entry name" value="TF_FadR/GntR_C"/>
</dbReference>
<dbReference type="InterPro" id="IPR036388">
    <property type="entry name" value="WH-like_DNA-bd_sf"/>
</dbReference>
<accession>A0A929B7J7</accession>
<dbReference type="GO" id="GO:0003677">
    <property type="term" value="F:DNA binding"/>
    <property type="evidence" value="ECO:0007669"/>
    <property type="project" value="UniProtKB-KW"/>
</dbReference>
<name>A0A929B7J7_9PSEU</name>
<protein>
    <submittedName>
        <fullName evidence="5">FadR family transcriptional regulator</fullName>
    </submittedName>
</protein>
<evidence type="ECO:0000259" key="4">
    <source>
        <dbReference type="PROSITE" id="PS50949"/>
    </source>
</evidence>
<keyword evidence="6" id="KW-1185">Reference proteome</keyword>
<dbReference type="SUPFAM" id="SSF48008">
    <property type="entry name" value="GntR ligand-binding domain-like"/>
    <property type="match status" value="1"/>
</dbReference>
<dbReference type="AlphaFoldDB" id="A0A929B7J7"/>
<dbReference type="Pfam" id="PF00392">
    <property type="entry name" value="GntR"/>
    <property type="match status" value="1"/>
</dbReference>
<dbReference type="SMART" id="SM00895">
    <property type="entry name" value="FCD"/>
    <property type="match status" value="1"/>
</dbReference>
<dbReference type="CDD" id="cd07377">
    <property type="entry name" value="WHTH_GntR"/>
    <property type="match status" value="1"/>
</dbReference>
<dbReference type="PANTHER" id="PTHR43537">
    <property type="entry name" value="TRANSCRIPTIONAL REGULATOR, GNTR FAMILY"/>
    <property type="match status" value="1"/>
</dbReference>
<dbReference type="Gene3D" id="1.20.120.530">
    <property type="entry name" value="GntR ligand-binding domain-like"/>
    <property type="match status" value="1"/>
</dbReference>
<keyword evidence="1" id="KW-0805">Transcription regulation</keyword>
<dbReference type="PRINTS" id="PR00035">
    <property type="entry name" value="HTHGNTR"/>
</dbReference>
<dbReference type="InterPro" id="IPR000524">
    <property type="entry name" value="Tscrpt_reg_HTH_GntR"/>
</dbReference>